<dbReference type="SUPFAM" id="SSF109905">
    <property type="entry name" value="Surp module (SWAP domain)"/>
    <property type="match status" value="2"/>
</dbReference>
<feature type="domain" description="SURP motif" evidence="8">
    <location>
        <begin position="361"/>
        <end position="403"/>
    </location>
</feature>
<dbReference type="SMART" id="SM00648">
    <property type="entry name" value="SWAP"/>
    <property type="match status" value="2"/>
</dbReference>
<dbReference type="GO" id="GO:0003723">
    <property type="term" value="F:RNA binding"/>
    <property type="evidence" value="ECO:0007669"/>
    <property type="project" value="UniProtKB-KW"/>
</dbReference>
<evidence type="ECO:0000313" key="9">
    <source>
        <dbReference type="EnsemblPlants" id="AUR62020400-RA:cds"/>
    </source>
</evidence>
<evidence type="ECO:0000256" key="5">
    <source>
        <dbReference type="ARBA" id="ARBA00023163"/>
    </source>
</evidence>
<feature type="compositionally biased region" description="Basic and acidic residues" evidence="7">
    <location>
        <begin position="816"/>
        <end position="834"/>
    </location>
</feature>
<feature type="region of interest" description="Disordered" evidence="7">
    <location>
        <begin position="415"/>
        <end position="444"/>
    </location>
</feature>
<dbReference type="PROSITE" id="PS50128">
    <property type="entry name" value="SURP"/>
    <property type="match status" value="2"/>
</dbReference>
<proteinExistence type="predicted"/>
<protein>
    <recommendedName>
        <fullName evidence="8">SURP motif domain-containing protein</fullName>
    </recommendedName>
</protein>
<sequence>MEVELEVVGRHAMLFDDDATAAFVNSKDALIDWNSLSIDRFDVRNLLTNPPSSFRKLTVHGGGGGVSPDSHLEAELDLERYADLPSSSDELEIENEAAKTDASGYHFVPFSYGNSTDSSDQKYLNVAPDTSAFHPPFTVPESLLQNLPPTDKVHQIIARTALFVGENGGQSEIVLRVKQGDNPTFGFLMPHHHLHPYFRYLVDHPELLKADHDGKSQKENTNEDRTSGALSLLGSFYGTGEDEDVAAVPNQESNQVDSDETTAVAVMSKSHAVEKITGPESESGKDEIVSKVAHPSKVKVPSSSKNRSSSIKSVKANAVNREAGTLASTVSIMDKSKTSSLFPVSEVETLLVDPPAEVKRLVDRIVEIILKNGRDFEAVLIEQDKKHGRFPFLVPSNQYHPYYLKVLKKAQESRLSGKSFNTETEKNTASRKDSRISSSMGCGADDSALDCDKKEKFKMAATRGIKKPNLDIFSKTSLSGVSRGSSNEGGQASSFGSLQSSQNQTSGQKLIENQKSNVTIPVAKEIANTAARAAAGEADSSEAGMTKEQKLKAERLRRAKMFAAMIKSGVAPLGTEPQEASSVKPSSSDFPGSATEVTNGEVKDREGSCVLEEAETSKRIEMPVRNCSDDEIERKARKSRHYRSRIHDDSEGEEDEYLGKSGNDEEYDDPRHSRKKHRSRNSSRHHRDRSKDTHKHRKKHSLSRNRESQHRHNHDSTSSPYEDDRHNRYKYDSSSDDEHKGHKRKHKHDSSSDDEHKRRKRKHKHDSSSDEDEHRHRKHKHDNSSDEDEHRHRKRKQKHYRKEEDTHKRKSRKGERKSVREEIELEEGEIRTKSSDQSSSAIGDDASTEASVDVSKISYQDKAPSLPPPETTEVPDELRAKIRAMLLATM</sequence>
<feature type="compositionally biased region" description="Basic and acidic residues" evidence="7">
    <location>
        <begin position="423"/>
        <end position="435"/>
    </location>
</feature>
<evidence type="ECO:0000256" key="4">
    <source>
        <dbReference type="ARBA" id="ARBA00023015"/>
    </source>
</evidence>
<keyword evidence="5" id="KW-0804">Transcription</keyword>
<dbReference type="GO" id="GO:0000395">
    <property type="term" value="P:mRNA 5'-splice site recognition"/>
    <property type="evidence" value="ECO:0007669"/>
    <property type="project" value="TreeGrafter"/>
</dbReference>
<dbReference type="Pfam" id="PF09750">
    <property type="entry name" value="DRY_EERY"/>
    <property type="match status" value="1"/>
</dbReference>
<dbReference type="PANTHER" id="PTHR13161">
    <property type="entry name" value="SPLICING FACTOR SUPPRESSOR OF WHITE APRICOT"/>
    <property type="match status" value="1"/>
</dbReference>
<accession>A0A803LY49</accession>
<feature type="region of interest" description="Disordered" evidence="7">
    <location>
        <begin position="274"/>
        <end position="316"/>
    </location>
</feature>
<keyword evidence="3" id="KW-0694">RNA-binding</keyword>
<dbReference type="InterPro" id="IPR035967">
    <property type="entry name" value="SWAP/Surp_sf"/>
</dbReference>
<evidence type="ECO:0000256" key="2">
    <source>
        <dbReference type="ARBA" id="ARBA00022737"/>
    </source>
</evidence>
<evidence type="ECO:0000256" key="1">
    <source>
        <dbReference type="ARBA" id="ARBA00022664"/>
    </source>
</evidence>
<feature type="compositionally biased region" description="Low complexity" evidence="7">
    <location>
        <begin position="290"/>
        <end position="315"/>
    </location>
</feature>
<evidence type="ECO:0000256" key="7">
    <source>
        <dbReference type="SAM" id="MobiDB-lite"/>
    </source>
</evidence>
<dbReference type="InterPro" id="IPR000061">
    <property type="entry name" value="Surp"/>
</dbReference>
<keyword evidence="6" id="KW-0508">mRNA splicing</keyword>
<feature type="region of interest" description="Disordered" evidence="7">
    <location>
        <begin position="573"/>
        <end position="875"/>
    </location>
</feature>
<dbReference type="Pfam" id="PF01805">
    <property type="entry name" value="Surp"/>
    <property type="match status" value="2"/>
</dbReference>
<dbReference type="AlphaFoldDB" id="A0A803LY49"/>
<reference evidence="9" key="1">
    <citation type="journal article" date="2017" name="Nature">
        <title>The genome of Chenopodium quinoa.</title>
        <authorList>
            <person name="Jarvis D.E."/>
            <person name="Ho Y.S."/>
            <person name="Lightfoot D.J."/>
            <person name="Schmoeckel S.M."/>
            <person name="Li B."/>
            <person name="Borm T.J.A."/>
            <person name="Ohyanagi H."/>
            <person name="Mineta K."/>
            <person name="Michell C.T."/>
            <person name="Saber N."/>
            <person name="Kharbatia N.M."/>
            <person name="Rupper R.R."/>
            <person name="Sharp A.R."/>
            <person name="Dally N."/>
            <person name="Boughton B.A."/>
            <person name="Woo Y.H."/>
            <person name="Gao G."/>
            <person name="Schijlen E.G.W.M."/>
            <person name="Guo X."/>
            <person name="Momin A.A."/>
            <person name="Negrao S."/>
            <person name="Al-Babili S."/>
            <person name="Gehring C."/>
            <person name="Roessner U."/>
            <person name="Jung C."/>
            <person name="Murphy K."/>
            <person name="Arold S.T."/>
            <person name="Gojobori T."/>
            <person name="van der Linden C.G."/>
            <person name="van Loo E.N."/>
            <person name="Jellen E.N."/>
            <person name="Maughan P.J."/>
            <person name="Tester M."/>
        </authorList>
    </citation>
    <scope>NUCLEOTIDE SEQUENCE [LARGE SCALE GENOMIC DNA]</scope>
    <source>
        <strain evidence="9">cv. PI 614886</strain>
    </source>
</reference>
<feature type="compositionally biased region" description="Polar residues" evidence="7">
    <location>
        <begin position="578"/>
        <end position="598"/>
    </location>
</feature>
<dbReference type="Proteomes" id="UP000596660">
    <property type="component" value="Unplaced"/>
</dbReference>
<dbReference type="EnsemblPlants" id="AUR62020400-RA">
    <property type="protein sequence ID" value="AUR62020400-RA:cds"/>
    <property type="gene ID" value="AUR62020400"/>
</dbReference>
<keyword evidence="1" id="KW-0507">mRNA processing</keyword>
<dbReference type="PANTHER" id="PTHR13161:SF15">
    <property type="entry name" value="SPLICING FACTOR, SUPPRESSOR OF WHITE-APRICOT HOMOLOG"/>
    <property type="match status" value="1"/>
</dbReference>
<dbReference type="Gramene" id="AUR62020400-RA">
    <property type="protein sequence ID" value="AUR62020400-RA:cds"/>
    <property type="gene ID" value="AUR62020400"/>
</dbReference>
<dbReference type="Gene3D" id="1.10.10.790">
    <property type="entry name" value="Surp module"/>
    <property type="match status" value="2"/>
</dbReference>
<keyword evidence="10" id="KW-1185">Reference proteome</keyword>
<evidence type="ECO:0000259" key="8">
    <source>
        <dbReference type="PROSITE" id="PS50128"/>
    </source>
</evidence>
<feature type="compositionally biased region" description="Basic and acidic residues" evidence="7">
    <location>
        <begin position="722"/>
        <end position="740"/>
    </location>
</feature>
<feature type="compositionally biased region" description="Basic residues" evidence="7">
    <location>
        <begin position="635"/>
        <end position="644"/>
    </location>
</feature>
<dbReference type="OMA" id="IAFNYDE"/>
<evidence type="ECO:0000256" key="6">
    <source>
        <dbReference type="ARBA" id="ARBA00023187"/>
    </source>
</evidence>
<evidence type="ECO:0000256" key="3">
    <source>
        <dbReference type="ARBA" id="ARBA00022884"/>
    </source>
</evidence>
<feature type="compositionally biased region" description="Basic residues" evidence="7">
    <location>
        <begin position="791"/>
        <end position="800"/>
    </location>
</feature>
<dbReference type="InterPro" id="IPR019147">
    <property type="entry name" value="SWAP_N_domain"/>
</dbReference>
<feature type="region of interest" description="Disordered" evidence="7">
    <location>
        <begin position="479"/>
        <end position="508"/>
    </location>
</feature>
<dbReference type="SMART" id="SM01141">
    <property type="entry name" value="DRY_EERY"/>
    <property type="match status" value="1"/>
</dbReference>
<organism evidence="9 10">
    <name type="scientific">Chenopodium quinoa</name>
    <name type="common">Quinoa</name>
    <dbReference type="NCBI Taxonomy" id="63459"/>
    <lineage>
        <taxon>Eukaryota</taxon>
        <taxon>Viridiplantae</taxon>
        <taxon>Streptophyta</taxon>
        <taxon>Embryophyta</taxon>
        <taxon>Tracheophyta</taxon>
        <taxon>Spermatophyta</taxon>
        <taxon>Magnoliopsida</taxon>
        <taxon>eudicotyledons</taxon>
        <taxon>Gunneridae</taxon>
        <taxon>Pentapetalae</taxon>
        <taxon>Caryophyllales</taxon>
        <taxon>Chenopodiaceae</taxon>
        <taxon>Chenopodioideae</taxon>
        <taxon>Atripliceae</taxon>
        <taxon>Chenopodium</taxon>
    </lineage>
</organism>
<evidence type="ECO:0000313" key="10">
    <source>
        <dbReference type="Proteomes" id="UP000596660"/>
    </source>
</evidence>
<feature type="compositionally biased region" description="Basic residues" evidence="7">
    <location>
        <begin position="672"/>
        <end position="703"/>
    </location>
</feature>
<name>A0A803LY49_CHEQI</name>
<reference evidence="9" key="2">
    <citation type="submission" date="2021-03" db="UniProtKB">
        <authorList>
            <consortium name="EnsemblPlants"/>
        </authorList>
    </citation>
    <scope>IDENTIFICATION</scope>
</reference>
<keyword evidence="2" id="KW-0677">Repeat</keyword>
<dbReference type="InterPro" id="IPR040397">
    <property type="entry name" value="SWAP"/>
</dbReference>
<dbReference type="FunFam" id="1.10.10.790:FF:000002">
    <property type="entry name" value="Splicing factor 3A subunit 1"/>
    <property type="match status" value="1"/>
</dbReference>
<keyword evidence="4" id="KW-0805">Transcription regulation</keyword>
<feature type="domain" description="SURP motif" evidence="8">
    <location>
        <begin position="156"/>
        <end position="198"/>
    </location>
</feature>